<reference evidence="1" key="1">
    <citation type="journal article" date="2023" name="Genome Biol. Evol.">
        <title>Long-read-based Genome Assembly of Drosophila gunungcola Reveals Fewer Chemosensory Genes in Flower-breeding Species.</title>
        <authorList>
            <person name="Negi A."/>
            <person name="Liao B.Y."/>
            <person name="Yeh S.D."/>
        </authorList>
    </citation>
    <scope>NUCLEOTIDE SEQUENCE</scope>
    <source>
        <strain evidence="1">Sukarami</strain>
    </source>
</reference>
<sequence length="206" mass="23033">MSTFMDMLTGSQCVDLKKCGDVVVSPSDNMWAHVDVLNFTKEQNVYSLEELLSEEEYAQSAGNNSSSSGDSGIMEGIKDSNCQKPMKYKVEDILLKEGFSQQEDKPVGRGFKGFRIKAENKGNTLKICELKSHTIARNSRKRMSSVKKRILKAIENDEPTKLLKKQPKTESLEEDNILKPIKNDAPTKLLVKPPNTNFASNAKCQV</sequence>
<dbReference type="AlphaFoldDB" id="A0A9P9YNJ0"/>
<proteinExistence type="predicted"/>
<accession>A0A9P9YNJ0</accession>
<organism evidence="1 2">
    <name type="scientific">Drosophila gunungcola</name>
    <name type="common">fruit fly</name>
    <dbReference type="NCBI Taxonomy" id="103775"/>
    <lineage>
        <taxon>Eukaryota</taxon>
        <taxon>Metazoa</taxon>
        <taxon>Ecdysozoa</taxon>
        <taxon>Arthropoda</taxon>
        <taxon>Hexapoda</taxon>
        <taxon>Insecta</taxon>
        <taxon>Pterygota</taxon>
        <taxon>Neoptera</taxon>
        <taxon>Endopterygota</taxon>
        <taxon>Diptera</taxon>
        <taxon>Brachycera</taxon>
        <taxon>Muscomorpha</taxon>
        <taxon>Ephydroidea</taxon>
        <taxon>Drosophilidae</taxon>
        <taxon>Drosophila</taxon>
        <taxon>Sophophora</taxon>
    </lineage>
</organism>
<name>A0A9P9YNJ0_9MUSC</name>
<protein>
    <submittedName>
        <fullName evidence="1">Uncharacterized protein</fullName>
    </submittedName>
</protein>
<dbReference type="Proteomes" id="UP001059596">
    <property type="component" value="Unassembled WGS sequence"/>
</dbReference>
<comment type="caution">
    <text evidence="1">The sequence shown here is derived from an EMBL/GenBank/DDBJ whole genome shotgun (WGS) entry which is preliminary data.</text>
</comment>
<evidence type="ECO:0000313" key="1">
    <source>
        <dbReference type="EMBL" id="KAI8039990.1"/>
    </source>
</evidence>
<dbReference type="EMBL" id="JAMKOV010000005">
    <property type="protein sequence ID" value="KAI8039990.1"/>
    <property type="molecule type" value="Genomic_DNA"/>
</dbReference>
<keyword evidence="2" id="KW-1185">Reference proteome</keyword>
<gene>
    <name evidence="1" type="ORF">M5D96_007415</name>
</gene>
<evidence type="ECO:0000313" key="2">
    <source>
        <dbReference type="Proteomes" id="UP001059596"/>
    </source>
</evidence>